<evidence type="ECO:0000313" key="6">
    <source>
        <dbReference type="EMBL" id="AGT99248.1"/>
    </source>
</evidence>
<dbReference type="GO" id="GO:0019028">
    <property type="term" value="C:viral capsid"/>
    <property type="evidence" value="ECO:0007669"/>
    <property type="project" value="UniProtKB-KW"/>
</dbReference>
<gene>
    <name evidence="6" type="primary">U56</name>
</gene>
<dbReference type="GeneID" id="16747443"/>
<protein>
    <submittedName>
        <fullName evidence="6">Component of capsid triplexes</fullName>
    </submittedName>
    <submittedName>
        <fullName evidence="5">Putative capsid protein</fullName>
    </submittedName>
</protein>
<reference evidence="5" key="1">
    <citation type="submission" date="2010-12" db="EMBL/GenBank/DDBJ databases">
        <title>Identification and sequence analysis of several structural genes of porcine cytomegalovirus from China.</title>
        <authorList>
            <person name="Xiao C.T."/>
            <person name="Zhang L."/>
            <person name="Yu X.L."/>
        </authorList>
    </citation>
    <scope>NUCLEOTIDE SEQUENCE</scope>
    <source>
        <strain evidence="5">HN0601</strain>
        <strain evidence="4">HN0901</strain>
    </source>
</reference>
<keyword evidence="3" id="KW-0946">Virion</keyword>
<name>F8T7T8_9BETA</name>
<evidence type="ECO:0000256" key="1">
    <source>
        <dbReference type="ARBA" id="ARBA00022561"/>
    </source>
</evidence>
<dbReference type="HAMAP" id="MF_04019">
    <property type="entry name" value="HSV_TRX2"/>
    <property type="match status" value="1"/>
</dbReference>
<keyword evidence="2" id="KW-1048">Host nucleus</keyword>
<reference evidence="6 7" key="2">
    <citation type="submission" date="2013-05" db="EMBL/GenBank/DDBJ databases">
        <title>Genome organization and molecular characterization of porcine cytomegalovirus.</title>
        <authorList>
            <person name="Gu W."/>
            <person name="Zhou L."/>
            <person name="Ge X."/>
            <person name="Guo X."/>
            <person name="Yang H."/>
        </authorList>
    </citation>
    <scope>NUCLEOTIDE SEQUENCE [LARGE SCALE GENOMIC DNA]</scope>
    <source>
        <strain evidence="6 7">BJ09</strain>
    </source>
</reference>
<evidence type="ECO:0000313" key="7">
    <source>
        <dbReference type="Proteomes" id="UP000243849"/>
    </source>
</evidence>
<dbReference type="InterPro" id="IPR002690">
    <property type="entry name" value="Herpes_capsid_2"/>
</dbReference>
<dbReference type="EMBL" id="HQ721832">
    <property type="protein sequence ID" value="AEI91959.1"/>
    <property type="molecule type" value="Genomic_DNA"/>
</dbReference>
<dbReference type="RefSeq" id="YP_008492993.1">
    <property type="nucleotide sequence ID" value="NC_022233.1"/>
</dbReference>
<evidence type="ECO:0000313" key="4">
    <source>
        <dbReference type="EMBL" id="AEI91957.1"/>
    </source>
</evidence>
<dbReference type="Proteomes" id="UP000243849">
    <property type="component" value="Segment"/>
</dbReference>
<sequence>MENIICTFDQKLALSDVSKLCNAIGTVIPIPVSHHLINNKYIGLSQIFSTTKDYLQIKEALRKMNLTILRNVEGNQLILKKPTHGMQYLIKNTGPFPLEKGDTLCIIPPFFTTTNTKIMSLGHWELVLPLTVPSEVATEVNLRLICMGLLSAHKTLIDIRAAIEELRIIRYRDVTVTLPDVTNNDKLMFDIKNACIAFSMIMGLAPDIVYTYINQIALEDQSMLIIKCQELLSKRLNIDVDYDRPNIENVNDEIKKLKTIFTMINQIHTIIEEKASFIICDVSPDNKQITCIFKE</sequence>
<evidence type="ECO:0000313" key="5">
    <source>
        <dbReference type="EMBL" id="AEI91959.1"/>
    </source>
</evidence>
<dbReference type="Pfam" id="PF01802">
    <property type="entry name" value="Herpes_V23"/>
    <property type="match status" value="1"/>
</dbReference>
<dbReference type="GO" id="GO:0005198">
    <property type="term" value="F:structural molecule activity"/>
    <property type="evidence" value="ECO:0007669"/>
    <property type="project" value="InterPro"/>
</dbReference>
<keyword evidence="7" id="KW-1185">Reference proteome</keyword>
<proteinExistence type="inferred from homology"/>
<dbReference type="OrthoDB" id="8093at10239"/>
<accession>F8T7T8</accession>
<dbReference type="EMBL" id="KF017583">
    <property type="protein sequence ID" value="AGT99248.1"/>
    <property type="molecule type" value="Genomic_DNA"/>
</dbReference>
<dbReference type="KEGG" id="vg:16747443"/>
<evidence type="ECO:0000256" key="2">
    <source>
        <dbReference type="ARBA" id="ARBA00022562"/>
    </source>
</evidence>
<dbReference type="EMBL" id="HQ721831">
    <property type="protein sequence ID" value="AEI91957.1"/>
    <property type="molecule type" value="Genomic_DNA"/>
</dbReference>
<organism evidence="5">
    <name type="scientific">Suid betaherpesvirus 2</name>
    <dbReference type="NCBI Taxonomy" id="1608255"/>
    <lineage>
        <taxon>Viruses</taxon>
        <taxon>Duplodnaviria</taxon>
        <taxon>Heunggongvirae</taxon>
        <taxon>Peploviricota</taxon>
        <taxon>Herviviricetes</taxon>
        <taxon>Herpesvirales</taxon>
        <taxon>Orthoherpesviridae</taxon>
        <taxon>Betaherpesvirinae</taxon>
        <taxon>Roseolovirus</taxon>
        <taxon>Roseolovirus suidbeta2</taxon>
    </lineage>
</organism>
<evidence type="ECO:0000256" key="3">
    <source>
        <dbReference type="ARBA" id="ARBA00022844"/>
    </source>
</evidence>
<keyword evidence="1" id="KW-0167">Capsid protein</keyword>